<evidence type="ECO:0000313" key="2">
    <source>
        <dbReference type="Proteomes" id="UP001108240"/>
    </source>
</evidence>
<dbReference type="Ensembl" id="ENSCCRT00000165933.1">
    <property type="protein sequence ID" value="ENSCCRP00000154131.1"/>
    <property type="gene ID" value="ENSCCRG00000071260.1"/>
</dbReference>
<keyword evidence="2" id="KW-1185">Reference proteome</keyword>
<dbReference type="Proteomes" id="UP001108240">
    <property type="component" value="Unplaced"/>
</dbReference>
<accession>A0A9J8BI46</accession>
<protein>
    <submittedName>
        <fullName evidence="1">Uncharacterized protein</fullName>
    </submittedName>
</protein>
<proteinExistence type="predicted"/>
<reference evidence="1" key="2">
    <citation type="submission" date="2025-09" db="UniProtKB">
        <authorList>
            <consortium name="Ensembl"/>
        </authorList>
    </citation>
    <scope>IDENTIFICATION</scope>
</reference>
<reference evidence="1" key="1">
    <citation type="submission" date="2025-08" db="UniProtKB">
        <authorList>
            <consortium name="Ensembl"/>
        </authorList>
    </citation>
    <scope>IDENTIFICATION</scope>
</reference>
<dbReference type="AlphaFoldDB" id="A0A9J8BI46"/>
<sequence length="109" mass="12367">NEKEALLAAIKVLKRQNRALSKQGFMDHLAVMFGEELPPWDLERKYQPQNLQVSIQRNLQRDKNNNTGGHLFDPYPCSVKAGTPSFIVLVSGSPFSKQFLSGKKVQRLK</sequence>
<evidence type="ECO:0000313" key="1">
    <source>
        <dbReference type="Ensembl" id="ENSCCRP00000154131.1"/>
    </source>
</evidence>
<organism evidence="1 2">
    <name type="scientific">Cyprinus carpio carpio</name>
    <dbReference type="NCBI Taxonomy" id="630221"/>
    <lineage>
        <taxon>Eukaryota</taxon>
        <taxon>Metazoa</taxon>
        <taxon>Chordata</taxon>
        <taxon>Craniata</taxon>
        <taxon>Vertebrata</taxon>
        <taxon>Euteleostomi</taxon>
        <taxon>Actinopterygii</taxon>
        <taxon>Neopterygii</taxon>
        <taxon>Teleostei</taxon>
        <taxon>Ostariophysi</taxon>
        <taxon>Cypriniformes</taxon>
        <taxon>Cyprinidae</taxon>
        <taxon>Cyprininae</taxon>
        <taxon>Cyprinus</taxon>
    </lineage>
</organism>
<name>A0A9J8BI46_CYPCA</name>